<dbReference type="RefSeq" id="WP_284299051.1">
    <property type="nucleotide sequence ID" value="NZ_BSVA01000001.1"/>
</dbReference>
<evidence type="ECO:0000313" key="3">
    <source>
        <dbReference type="Proteomes" id="UP001157069"/>
    </source>
</evidence>
<reference evidence="3" key="1">
    <citation type="journal article" date="2019" name="Int. J. Syst. Evol. Microbiol.">
        <title>The Global Catalogue of Microorganisms (GCM) 10K type strain sequencing project: providing services to taxonomists for standard genome sequencing and annotation.</title>
        <authorList>
            <consortium name="The Broad Institute Genomics Platform"/>
            <consortium name="The Broad Institute Genome Sequencing Center for Infectious Disease"/>
            <person name="Wu L."/>
            <person name="Ma J."/>
        </authorList>
    </citation>
    <scope>NUCLEOTIDE SEQUENCE [LARGE SCALE GENOMIC DNA]</scope>
    <source>
        <strain evidence="3">NBRC 108755</strain>
    </source>
</reference>
<name>A0ABQ6JUA6_9MICO</name>
<protein>
    <submittedName>
        <fullName evidence="2">Fructose-bisphosphate aldolase</fullName>
    </submittedName>
</protein>
<dbReference type="InterPro" id="IPR000771">
    <property type="entry name" value="FBA_II"/>
</dbReference>
<dbReference type="PANTHER" id="PTHR30304">
    <property type="entry name" value="D-TAGATOSE-1,6-BISPHOSPHATE ALDOLASE"/>
    <property type="match status" value="1"/>
</dbReference>
<proteinExistence type="predicted"/>
<dbReference type="Pfam" id="PF01116">
    <property type="entry name" value="F_bP_aldolase"/>
    <property type="match status" value="1"/>
</dbReference>
<dbReference type="PANTHER" id="PTHR30304:SF0">
    <property type="entry name" value="D-TAGATOSE-1,6-BISPHOSPHATE ALDOLASE SUBUNIT GATY-RELATED"/>
    <property type="match status" value="1"/>
</dbReference>
<comment type="cofactor">
    <cofactor evidence="1">
        <name>Zn(2+)</name>
        <dbReference type="ChEBI" id="CHEBI:29105"/>
    </cofactor>
</comment>
<sequence length="280" mass="28174">MSLVAAASLVAGAAARGRAVPAFNVITLEQAEAVVGGAADAGVGALVQVSENAIGFRGGFAPLLAACRELAREATVPIGIHLDHLEDSELAAALVARAPELGVGSLMFDRATLPYDENVALTARVAADAHAAGLWVEGELGEVGGKNGAHAPGVRTHPEEAVAFVAATGVDLLAVAVGSSHAMRERTAAIDLDLVARLASAVPVPLVLHGSSGVADAVLADAVAAGIRKVNVGTVLGVVGTTRLREELAANPDAVDPRKYLRGVRAATRDEVARLAALVG</sequence>
<organism evidence="2 3">
    <name type="scientific">Homoserinibacter gongjuensis</name>
    <dbReference type="NCBI Taxonomy" id="1162968"/>
    <lineage>
        <taxon>Bacteria</taxon>
        <taxon>Bacillati</taxon>
        <taxon>Actinomycetota</taxon>
        <taxon>Actinomycetes</taxon>
        <taxon>Micrococcales</taxon>
        <taxon>Microbacteriaceae</taxon>
        <taxon>Homoserinibacter</taxon>
    </lineage>
</organism>
<dbReference type="InterPro" id="IPR013785">
    <property type="entry name" value="Aldolase_TIM"/>
</dbReference>
<dbReference type="EMBL" id="BSVA01000001">
    <property type="protein sequence ID" value="GMA90978.1"/>
    <property type="molecule type" value="Genomic_DNA"/>
</dbReference>
<accession>A0ABQ6JUA6</accession>
<evidence type="ECO:0000313" key="2">
    <source>
        <dbReference type="EMBL" id="GMA90978.1"/>
    </source>
</evidence>
<dbReference type="SUPFAM" id="SSF51569">
    <property type="entry name" value="Aldolase"/>
    <property type="match status" value="1"/>
</dbReference>
<dbReference type="InterPro" id="IPR050246">
    <property type="entry name" value="Class_II_FBP_aldolase"/>
</dbReference>
<dbReference type="Gene3D" id="3.20.20.70">
    <property type="entry name" value="Aldolase class I"/>
    <property type="match status" value="1"/>
</dbReference>
<keyword evidence="3" id="KW-1185">Reference proteome</keyword>
<evidence type="ECO:0000256" key="1">
    <source>
        <dbReference type="ARBA" id="ARBA00001947"/>
    </source>
</evidence>
<gene>
    <name evidence="2" type="primary">fbaA</name>
    <name evidence="2" type="ORF">GCM10025869_15070</name>
</gene>
<dbReference type="Proteomes" id="UP001157069">
    <property type="component" value="Unassembled WGS sequence"/>
</dbReference>
<comment type="caution">
    <text evidence="2">The sequence shown here is derived from an EMBL/GenBank/DDBJ whole genome shotgun (WGS) entry which is preliminary data.</text>
</comment>
<dbReference type="PIRSF" id="PIRSF001359">
    <property type="entry name" value="F_bP_aldolase_II"/>
    <property type="match status" value="1"/>
</dbReference>